<feature type="signal peptide" evidence="1">
    <location>
        <begin position="1"/>
        <end position="20"/>
    </location>
</feature>
<dbReference type="OrthoDB" id="9793489at2"/>
<dbReference type="InterPro" id="IPR012338">
    <property type="entry name" value="Beta-lactam/transpept-like"/>
</dbReference>
<dbReference type="PANTHER" id="PTHR46825">
    <property type="entry name" value="D-ALANYL-D-ALANINE-CARBOXYPEPTIDASE/ENDOPEPTIDASE AMPH"/>
    <property type="match status" value="1"/>
</dbReference>
<dbReference type="InterPro" id="IPR050491">
    <property type="entry name" value="AmpC-like"/>
</dbReference>
<keyword evidence="4" id="KW-1185">Reference proteome</keyword>
<dbReference type="InterPro" id="IPR001466">
    <property type="entry name" value="Beta-lactam-related"/>
</dbReference>
<dbReference type="EMBL" id="PVTE01000001">
    <property type="protein sequence ID" value="PRY47027.1"/>
    <property type="molecule type" value="Genomic_DNA"/>
</dbReference>
<dbReference type="Proteomes" id="UP000238375">
    <property type="component" value="Unassembled WGS sequence"/>
</dbReference>
<gene>
    <name evidence="3" type="ORF">CLV58_10191</name>
</gene>
<accession>A0A2T0TN08</accession>
<comment type="caution">
    <text evidence="3">The sequence shown here is derived from an EMBL/GenBank/DDBJ whole genome shotgun (WGS) entry which is preliminary data.</text>
</comment>
<evidence type="ECO:0000256" key="1">
    <source>
        <dbReference type="SAM" id="SignalP"/>
    </source>
</evidence>
<reference evidence="3 4" key="1">
    <citation type="submission" date="2018-03" db="EMBL/GenBank/DDBJ databases">
        <title>Genomic Encyclopedia of Archaeal and Bacterial Type Strains, Phase II (KMG-II): from individual species to whole genera.</title>
        <authorList>
            <person name="Goeker M."/>
        </authorList>
    </citation>
    <scope>NUCLEOTIDE SEQUENCE [LARGE SCALE GENOMIC DNA]</scope>
    <source>
        <strain evidence="3 4">DSM 28354</strain>
    </source>
</reference>
<feature type="chain" id="PRO_5015417367" evidence="1">
    <location>
        <begin position="21"/>
        <end position="460"/>
    </location>
</feature>
<evidence type="ECO:0000259" key="2">
    <source>
        <dbReference type="Pfam" id="PF00144"/>
    </source>
</evidence>
<protein>
    <submittedName>
        <fullName evidence="3">CubicO group peptidase (Beta-lactamase class C family)</fullName>
    </submittedName>
</protein>
<dbReference type="PANTHER" id="PTHR46825:SF9">
    <property type="entry name" value="BETA-LACTAMASE-RELATED DOMAIN-CONTAINING PROTEIN"/>
    <property type="match status" value="1"/>
</dbReference>
<evidence type="ECO:0000313" key="3">
    <source>
        <dbReference type="EMBL" id="PRY47027.1"/>
    </source>
</evidence>
<evidence type="ECO:0000313" key="4">
    <source>
        <dbReference type="Proteomes" id="UP000238375"/>
    </source>
</evidence>
<proteinExistence type="predicted"/>
<organism evidence="3 4">
    <name type="scientific">Spirosoma oryzae</name>
    <dbReference type="NCBI Taxonomy" id="1469603"/>
    <lineage>
        <taxon>Bacteria</taxon>
        <taxon>Pseudomonadati</taxon>
        <taxon>Bacteroidota</taxon>
        <taxon>Cytophagia</taxon>
        <taxon>Cytophagales</taxon>
        <taxon>Cytophagaceae</taxon>
        <taxon>Spirosoma</taxon>
    </lineage>
</organism>
<dbReference type="AlphaFoldDB" id="A0A2T0TN08"/>
<keyword evidence="1" id="KW-0732">Signal</keyword>
<sequence>MKTICSLLFTLLVPLFSLSAQSPNAGSIPQRLDDYLTAAQRADRFNGVALVLHKGKVLLHKAYGVRNAAIKAPNDTATRFPLLSITKSFTAALILKLQEQGKVSVNDKVSQYLPGFARGDSITIHQLLTHSSGLFNYTDLIDEADSALVCHPVPKQRIIDVIQSKPLSFRPGTQFSYCNSGYFLLGLVIEKATGKPYEQAMHELILQPLGMRHSGFDFINLPTNSRAQGYDTLTARYYSPYPHPDSTVLYAAGGLYSTTGDMLRWAKTVANRQLLSARSWQLAFTPHRNGYGYGWYTGQFGGKPYLRHSGGYPGFMAEFVYYPAEDLTIVLVNNFGNYADSVFPVVQSLSVVVFGMPDELWLPRQEVQLTSELLRQYVGRYVADQPGGYGMDIVLRDGQLYSLGHHKDQLPELALFAGSTDHFFPQKYNSRLTFERDSSGRVMRCIIEENGQRFAWKKVD</sequence>
<dbReference type="RefSeq" id="WP_106135793.1">
    <property type="nucleotide sequence ID" value="NZ_PVTE01000001.1"/>
</dbReference>
<dbReference type="Gene3D" id="3.40.710.10">
    <property type="entry name" value="DD-peptidase/beta-lactamase superfamily"/>
    <property type="match status" value="1"/>
</dbReference>
<feature type="domain" description="Beta-lactamase-related" evidence="2">
    <location>
        <begin position="36"/>
        <end position="334"/>
    </location>
</feature>
<dbReference type="SUPFAM" id="SSF56601">
    <property type="entry name" value="beta-lactamase/transpeptidase-like"/>
    <property type="match status" value="1"/>
</dbReference>
<name>A0A2T0TN08_9BACT</name>
<dbReference type="Pfam" id="PF00144">
    <property type="entry name" value="Beta-lactamase"/>
    <property type="match status" value="1"/>
</dbReference>